<feature type="compositionally biased region" description="Basic and acidic residues" evidence="2">
    <location>
        <begin position="1"/>
        <end position="10"/>
    </location>
</feature>
<keyword evidence="3" id="KW-0812">Transmembrane</keyword>
<dbReference type="Proteomes" id="UP000551501">
    <property type="component" value="Unassembled WGS sequence"/>
</dbReference>
<proteinExistence type="predicted"/>
<dbReference type="AlphaFoldDB" id="A0A840F5V5"/>
<evidence type="ECO:0000256" key="2">
    <source>
        <dbReference type="SAM" id="MobiDB-lite"/>
    </source>
</evidence>
<sequence length="268" mass="28221">MSTVLDDRKTTPGVRGRGAQRPTRSRRSGGSATERATRSKAAQRALARRERRGTPVGAAATLRGRRIRGVPLVYPVLLLIVGALGLTLYLTTKSAQDSYALDAMRKENQSLQDKRDNLQRQFDQSDSAAEIGKKAAALDMVPADGAVQIVIGADGKARRVGEAKTSDGKVLPDLNPAPDPVKEIDTDKVDDSEGLGDSGSSQQTSTQAAPSTSTPAPTSDPTSQAPAPSDRPATNVRPADPGRRVSAPRTDVTPPVSATPTPNTRSVR</sequence>
<name>A0A840F5V5_9ACTN</name>
<accession>A0A840F5V5</accession>
<reference evidence="4 5" key="1">
    <citation type="submission" date="2020-08" db="EMBL/GenBank/DDBJ databases">
        <title>Sequencing the genomes of 1000 actinobacteria strains.</title>
        <authorList>
            <person name="Klenk H.-P."/>
        </authorList>
    </citation>
    <scope>NUCLEOTIDE SEQUENCE [LARGE SCALE GENOMIC DNA]</scope>
    <source>
        <strain evidence="4 5">DSM 45298</strain>
    </source>
</reference>
<dbReference type="RefSeq" id="WP_183371818.1">
    <property type="nucleotide sequence ID" value="NZ_BAABHL010000126.1"/>
</dbReference>
<keyword evidence="3" id="KW-0472">Membrane</keyword>
<keyword evidence="1" id="KW-0175">Coiled coil</keyword>
<protein>
    <recommendedName>
        <fullName evidence="6">Septum formation initiator</fullName>
    </recommendedName>
</protein>
<comment type="caution">
    <text evidence="4">The sequence shown here is derived from an EMBL/GenBank/DDBJ whole genome shotgun (WGS) entry which is preliminary data.</text>
</comment>
<feature type="transmembrane region" description="Helical" evidence="3">
    <location>
        <begin position="72"/>
        <end position="90"/>
    </location>
</feature>
<evidence type="ECO:0000256" key="1">
    <source>
        <dbReference type="SAM" id="Coils"/>
    </source>
</evidence>
<gene>
    <name evidence="4" type="ORF">BKA16_003451</name>
</gene>
<feature type="compositionally biased region" description="Basic and acidic residues" evidence="2">
    <location>
        <begin position="180"/>
        <end position="191"/>
    </location>
</feature>
<evidence type="ECO:0000313" key="4">
    <source>
        <dbReference type="EMBL" id="MBB4136899.1"/>
    </source>
</evidence>
<feature type="region of interest" description="Disordered" evidence="2">
    <location>
        <begin position="1"/>
        <end position="57"/>
    </location>
</feature>
<feature type="compositionally biased region" description="Basic and acidic residues" evidence="2">
    <location>
        <begin position="155"/>
        <end position="167"/>
    </location>
</feature>
<organism evidence="4 5">
    <name type="scientific">Gordonia humi</name>
    <dbReference type="NCBI Taxonomy" id="686429"/>
    <lineage>
        <taxon>Bacteria</taxon>
        <taxon>Bacillati</taxon>
        <taxon>Actinomycetota</taxon>
        <taxon>Actinomycetes</taxon>
        <taxon>Mycobacteriales</taxon>
        <taxon>Gordoniaceae</taxon>
        <taxon>Gordonia</taxon>
    </lineage>
</organism>
<dbReference type="EMBL" id="JACIFP010000001">
    <property type="protein sequence ID" value="MBB4136899.1"/>
    <property type="molecule type" value="Genomic_DNA"/>
</dbReference>
<keyword evidence="5" id="KW-1185">Reference proteome</keyword>
<evidence type="ECO:0000313" key="5">
    <source>
        <dbReference type="Proteomes" id="UP000551501"/>
    </source>
</evidence>
<feature type="compositionally biased region" description="Low complexity" evidence="2">
    <location>
        <begin position="198"/>
        <end position="230"/>
    </location>
</feature>
<keyword evidence="3" id="KW-1133">Transmembrane helix</keyword>
<evidence type="ECO:0008006" key="6">
    <source>
        <dbReference type="Google" id="ProtNLM"/>
    </source>
</evidence>
<feature type="coiled-coil region" evidence="1">
    <location>
        <begin position="101"/>
        <end position="128"/>
    </location>
</feature>
<feature type="compositionally biased region" description="Polar residues" evidence="2">
    <location>
        <begin position="256"/>
        <end position="268"/>
    </location>
</feature>
<evidence type="ECO:0000256" key="3">
    <source>
        <dbReference type="SAM" id="Phobius"/>
    </source>
</evidence>
<feature type="region of interest" description="Disordered" evidence="2">
    <location>
        <begin position="155"/>
        <end position="268"/>
    </location>
</feature>